<feature type="region of interest" description="Disordered" evidence="1">
    <location>
        <begin position="132"/>
        <end position="164"/>
    </location>
</feature>
<feature type="domain" description="Polyphosphate kinase C-terminal" evidence="2">
    <location>
        <begin position="1"/>
        <end position="125"/>
    </location>
</feature>
<name>X1IUH9_9ZZZZ</name>
<dbReference type="PANTHER" id="PTHR30218:SF0">
    <property type="entry name" value="POLYPHOSPHATE KINASE"/>
    <property type="match status" value="1"/>
</dbReference>
<comment type="caution">
    <text evidence="3">The sequence shown here is derived from an EMBL/GenBank/DDBJ whole genome shotgun (WGS) entry which is preliminary data.</text>
</comment>
<evidence type="ECO:0000259" key="2">
    <source>
        <dbReference type="Pfam" id="PF13090"/>
    </source>
</evidence>
<evidence type="ECO:0000256" key="1">
    <source>
        <dbReference type="SAM" id="MobiDB-lite"/>
    </source>
</evidence>
<organism evidence="3">
    <name type="scientific">marine sediment metagenome</name>
    <dbReference type="NCBI Taxonomy" id="412755"/>
    <lineage>
        <taxon>unclassified sequences</taxon>
        <taxon>metagenomes</taxon>
        <taxon>ecological metagenomes</taxon>
    </lineage>
</organism>
<dbReference type="PANTHER" id="PTHR30218">
    <property type="entry name" value="POLYPHOSPHATE KINASE"/>
    <property type="match status" value="1"/>
</dbReference>
<dbReference type="Pfam" id="PF13090">
    <property type="entry name" value="PP_kinase_C"/>
    <property type="match status" value="1"/>
</dbReference>
<feature type="compositionally biased region" description="Basic and acidic residues" evidence="1">
    <location>
        <begin position="144"/>
        <end position="164"/>
    </location>
</feature>
<dbReference type="GO" id="GO:0009358">
    <property type="term" value="C:polyphosphate kinase complex"/>
    <property type="evidence" value="ECO:0007669"/>
    <property type="project" value="InterPro"/>
</dbReference>
<gene>
    <name evidence="3" type="ORF">S03H2_47186</name>
</gene>
<dbReference type="GO" id="GO:0006799">
    <property type="term" value="P:polyphosphate biosynthetic process"/>
    <property type="evidence" value="ECO:0007669"/>
    <property type="project" value="InterPro"/>
</dbReference>
<dbReference type="InterPro" id="IPR025200">
    <property type="entry name" value="PPK_C_dom2"/>
</dbReference>
<sequence length="164" mass="18267">SQAGVSVELVVRGICCLRPGLPGLSENIRVKSVIGRFLEHGRIYCFGMGQGLPSTKAAVYISSADMMPRNLDRRVEVLCPLQNPTVHQQVLEQIMVANLKDTEQSWQLLPDGSSTRMKAAKGEEPFNLHDYFMTNPSLSGRGKSLKESSPRRLTRRNERQQPSS</sequence>
<dbReference type="AlphaFoldDB" id="X1IUH9"/>
<dbReference type="InterPro" id="IPR003414">
    <property type="entry name" value="PP_kinase"/>
</dbReference>
<proteinExistence type="predicted"/>
<reference evidence="3" key="1">
    <citation type="journal article" date="2014" name="Front. Microbiol.">
        <title>High frequency of phylogenetically diverse reductive dehalogenase-homologous genes in deep subseafloor sedimentary metagenomes.</title>
        <authorList>
            <person name="Kawai M."/>
            <person name="Futagami T."/>
            <person name="Toyoda A."/>
            <person name="Takaki Y."/>
            <person name="Nishi S."/>
            <person name="Hori S."/>
            <person name="Arai W."/>
            <person name="Tsubouchi T."/>
            <person name="Morono Y."/>
            <person name="Uchiyama I."/>
            <person name="Ito T."/>
            <person name="Fujiyama A."/>
            <person name="Inagaki F."/>
            <person name="Takami H."/>
        </authorList>
    </citation>
    <scope>NUCLEOTIDE SEQUENCE</scope>
    <source>
        <strain evidence="3">Expedition CK06-06</strain>
    </source>
</reference>
<dbReference type="GO" id="GO:0008976">
    <property type="term" value="F:polyphosphate kinase activity"/>
    <property type="evidence" value="ECO:0007669"/>
    <property type="project" value="InterPro"/>
</dbReference>
<dbReference type="Gene3D" id="3.30.870.10">
    <property type="entry name" value="Endonuclease Chain A"/>
    <property type="match status" value="1"/>
</dbReference>
<feature type="non-terminal residue" evidence="3">
    <location>
        <position position="1"/>
    </location>
</feature>
<dbReference type="EMBL" id="BARU01029688">
    <property type="protein sequence ID" value="GAH69774.1"/>
    <property type="molecule type" value="Genomic_DNA"/>
</dbReference>
<protein>
    <recommendedName>
        <fullName evidence="2">Polyphosphate kinase C-terminal domain-containing protein</fullName>
    </recommendedName>
</protein>
<accession>X1IUH9</accession>
<dbReference type="SUPFAM" id="SSF56024">
    <property type="entry name" value="Phospholipase D/nuclease"/>
    <property type="match status" value="1"/>
</dbReference>
<evidence type="ECO:0000313" key="3">
    <source>
        <dbReference type="EMBL" id="GAH69774.1"/>
    </source>
</evidence>